<dbReference type="EMBL" id="JAUSWJ010000001">
    <property type="protein sequence ID" value="MDQ0515701.1"/>
    <property type="molecule type" value="Genomic_DNA"/>
</dbReference>
<dbReference type="Gene3D" id="3.30.9.10">
    <property type="entry name" value="D-Amino Acid Oxidase, subunit A, domain 2"/>
    <property type="match status" value="1"/>
</dbReference>
<dbReference type="Gene3D" id="3.50.50.60">
    <property type="entry name" value="FAD/NAD(P)-binding domain"/>
    <property type="match status" value="1"/>
</dbReference>
<organism evidence="3 4">
    <name type="scientific">Kaistia geumhonensis</name>
    <dbReference type="NCBI Taxonomy" id="410839"/>
    <lineage>
        <taxon>Bacteria</taxon>
        <taxon>Pseudomonadati</taxon>
        <taxon>Pseudomonadota</taxon>
        <taxon>Alphaproteobacteria</taxon>
        <taxon>Hyphomicrobiales</taxon>
        <taxon>Kaistiaceae</taxon>
        <taxon>Kaistia</taxon>
    </lineage>
</organism>
<gene>
    <name evidence="3" type="ORF">QO015_001314</name>
</gene>
<dbReference type="Pfam" id="PF01266">
    <property type="entry name" value="DAO"/>
    <property type="match status" value="1"/>
</dbReference>
<keyword evidence="4" id="KW-1185">Reference proteome</keyword>
<comment type="caution">
    <text evidence="3">The sequence shown here is derived from an EMBL/GenBank/DDBJ whole genome shotgun (WGS) entry which is preliminary data.</text>
</comment>
<evidence type="ECO:0000313" key="3">
    <source>
        <dbReference type="EMBL" id="MDQ0515701.1"/>
    </source>
</evidence>
<dbReference type="PANTHER" id="PTHR13847">
    <property type="entry name" value="SARCOSINE DEHYDROGENASE-RELATED"/>
    <property type="match status" value="1"/>
</dbReference>
<dbReference type="RefSeq" id="WP_266280657.1">
    <property type="nucleotide sequence ID" value="NZ_JAPKNF010000001.1"/>
</dbReference>
<reference evidence="3 4" key="1">
    <citation type="submission" date="2023-07" db="EMBL/GenBank/DDBJ databases">
        <title>Genomic Encyclopedia of Type Strains, Phase IV (KMG-IV): sequencing the most valuable type-strain genomes for metagenomic binning, comparative biology and taxonomic classification.</title>
        <authorList>
            <person name="Goeker M."/>
        </authorList>
    </citation>
    <scope>NUCLEOTIDE SEQUENCE [LARGE SCALE GENOMIC DNA]</scope>
    <source>
        <strain evidence="3 4">B1-1</strain>
    </source>
</reference>
<protein>
    <submittedName>
        <fullName evidence="3">Glycine/D-amino acid oxidase-like deaminating enzyme</fullName>
    </submittedName>
</protein>
<sequence>MDYLVIGGGFYGCCLALFLRSISSRVLLVEAGETLLDRASRVNQARIHTGFHYPRSALTAVKSMLLHRRFMDDFPEAVVDDFQMLYAIARHRSKVSAKRFYRMFRDIGAPIRPALPSQEALFDQSMVEGVFACSEAAFDYSVLRRLLAARLDRAGVDVLMSTAVEAVEDRPGSVVATLSDGSEVAARYAFNITYAGINAVLDRSRLPRAQLKYELAEIALVEPPEELKNVGVTLMDGPFFSCMPYPSEGLHSLTHVRYTPHDSWTDDAGPGMSPARLQEAVANSRVQHMIHDGRRYLPSLDRAIPRKSIYDVKTVLTKNERDDGRPILYQRKPSGSRVLSILGGKLDNIYDLFELVTRMEPEFAGANETLLLDRDA</sequence>
<dbReference type="InterPro" id="IPR006076">
    <property type="entry name" value="FAD-dep_OxRdtase"/>
</dbReference>
<dbReference type="SUPFAM" id="SSF51905">
    <property type="entry name" value="FAD/NAD(P)-binding domain"/>
    <property type="match status" value="1"/>
</dbReference>
<dbReference type="Proteomes" id="UP001223743">
    <property type="component" value="Unassembled WGS sequence"/>
</dbReference>
<keyword evidence="1" id="KW-0560">Oxidoreductase</keyword>
<feature type="domain" description="FAD dependent oxidoreductase" evidence="2">
    <location>
        <begin position="2"/>
        <end position="304"/>
    </location>
</feature>
<dbReference type="InterPro" id="IPR036188">
    <property type="entry name" value="FAD/NAD-bd_sf"/>
</dbReference>
<name>A0ABU0M440_9HYPH</name>
<evidence type="ECO:0000259" key="2">
    <source>
        <dbReference type="Pfam" id="PF01266"/>
    </source>
</evidence>
<accession>A0ABU0M440</accession>
<evidence type="ECO:0000313" key="4">
    <source>
        <dbReference type="Proteomes" id="UP001223743"/>
    </source>
</evidence>
<proteinExistence type="predicted"/>
<evidence type="ECO:0000256" key="1">
    <source>
        <dbReference type="ARBA" id="ARBA00023002"/>
    </source>
</evidence>